<accession>A0ABQ4T1J5</accession>
<reference evidence="1" key="1">
    <citation type="journal article" date="2021" name="Front. Microbiol.">
        <title>Comprehensive Comparative Genomics and Phenotyping of Methylobacterium Species.</title>
        <authorList>
            <person name="Alessa O."/>
            <person name="Ogura Y."/>
            <person name="Fujitani Y."/>
            <person name="Takami H."/>
            <person name="Hayashi T."/>
            <person name="Sahin N."/>
            <person name="Tani A."/>
        </authorList>
    </citation>
    <scope>NUCLEOTIDE SEQUENCE</scope>
    <source>
        <strain evidence="1">LMG 23639</strain>
    </source>
</reference>
<name>A0ABQ4T1J5_9HYPH</name>
<evidence type="ECO:0000313" key="2">
    <source>
        <dbReference type="Proteomes" id="UP001055102"/>
    </source>
</evidence>
<dbReference type="EMBL" id="BPQR01000084">
    <property type="protein sequence ID" value="GJE08665.1"/>
    <property type="molecule type" value="Genomic_DNA"/>
</dbReference>
<sequence length="74" mass="8556">MILVIQQTLDDGRLRERSVKKFSLDGDRAIFAPMSSNPKHAPIIVPRDFNPEDGKQVTILGLVRFVFDYQVIRW</sequence>
<gene>
    <name evidence="1" type="ORF">AOPFMNJM_4008</name>
</gene>
<reference evidence="1" key="2">
    <citation type="submission" date="2021-08" db="EMBL/GenBank/DDBJ databases">
        <authorList>
            <person name="Tani A."/>
            <person name="Ola A."/>
            <person name="Ogura Y."/>
            <person name="Katsura K."/>
            <person name="Hayashi T."/>
        </authorList>
    </citation>
    <scope>NUCLEOTIDE SEQUENCE</scope>
    <source>
        <strain evidence="1">LMG 23639</strain>
    </source>
</reference>
<protein>
    <submittedName>
        <fullName evidence="1">Uncharacterized protein</fullName>
    </submittedName>
</protein>
<keyword evidence="2" id="KW-1185">Reference proteome</keyword>
<proteinExistence type="predicted"/>
<dbReference type="Proteomes" id="UP001055102">
    <property type="component" value="Unassembled WGS sequence"/>
</dbReference>
<organism evidence="1 2">
    <name type="scientific">Methylobacterium jeotgali</name>
    <dbReference type="NCBI Taxonomy" id="381630"/>
    <lineage>
        <taxon>Bacteria</taxon>
        <taxon>Pseudomonadati</taxon>
        <taxon>Pseudomonadota</taxon>
        <taxon>Alphaproteobacteria</taxon>
        <taxon>Hyphomicrobiales</taxon>
        <taxon>Methylobacteriaceae</taxon>
        <taxon>Methylobacterium</taxon>
    </lineage>
</organism>
<evidence type="ECO:0000313" key="1">
    <source>
        <dbReference type="EMBL" id="GJE08665.1"/>
    </source>
</evidence>
<comment type="caution">
    <text evidence="1">The sequence shown here is derived from an EMBL/GenBank/DDBJ whole genome shotgun (WGS) entry which is preliminary data.</text>
</comment>